<evidence type="ECO:0000259" key="3">
    <source>
        <dbReference type="Pfam" id="PF01097"/>
    </source>
</evidence>
<feature type="signal peptide" evidence="2">
    <location>
        <begin position="1"/>
        <end position="16"/>
    </location>
</feature>
<accession>A0A179GCH3</accession>
<protein>
    <submittedName>
        <fullName evidence="4">Arthropod defensin domain-containing protein</fullName>
    </submittedName>
</protein>
<feature type="chain" id="PRO_5008102510" evidence="2">
    <location>
        <begin position="17"/>
        <end position="147"/>
    </location>
</feature>
<name>A0A179GCH3_PURLI</name>
<evidence type="ECO:0000313" key="4">
    <source>
        <dbReference type="EMBL" id="OAQ75123.1"/>
    </source>
</evidence>
<evidence type="ECO:0000313" key="5">
    <source>
        <dbReference type="Proteomes" id="UP000078240"/>
    </source>
</evidence>
<keyword evidence="1" id="KW-1015">Disulfide bond</keyword>
<keyword evidence="2" id="KW-0732">Signal</keyword>
<organism evidence="4 5">
    <name type="scientific">Purpureocillium lilacinum</name>
    <name type="common">Paecilomyces lilacinus</name>
    <dbReference type="NCBI Taxonomy" id="33203"/>
    <lineage>
        <taxon>Eukaryota</taxon>
        <taxon>Fungi</taxon>
        <taxon>Dikarya</taxon>
        <taxon>Ascomycota</taxon>
        <taxon>Pezizomycotina</taxon>
        <taxon>Sordariomycetes</taxon>
        <taxon>Hypocreomycetidae</taxon>
        <taxon>Hypocreales</taxon>
        <taxon>Ophiocordycipitaceae</taxon>
        <taxon>Purpureocillium</taxon>
    </lineage>
</organism>
<gene>
    <name evidence="4" type="ORF">VFPBJ_09098</name>
</gene>
<feature type="domain" description="Invertebrate defensins family profile" evidence="3">
    <location>
        <begin position="124"/>
        <end position="146"/>
    </location>
</feature>
<evidence type="ECO:0000256" key="1">
    <source>
        <dbReference type="ARBA" id="ARBA00023157"/>
    </source>
</evidence>
<evidence type="ECO:0000256" key="2">
    <source>
        <dbReference type="SAM" id="SignalP"/>
    </source>
</evidence>
<reference evidence="4 5" key="1">
    <citation type="submission" date="2016-01" db="EMBL/GenBank/DDBJ databases">
        <title>Biosynthesis of antibiotic leucinostatins and their inhibition on Phytophthora in bio-control Purpureocillium lilacinum.</title>
        <authorList>
            <person name="Wang G."/>
            <person name="Liu Z."/>
            <person name="Lin R."/>
            <person name="Li E."/>
            <person name="Mao Z."/>
            <person name="Ling J."/>
            <person name="Yin W."/>
            <person name="Xie B."/>
        </authorList>
    </citation>
    <scope>NUCLEOTIDE SEQUENCE [LARGE SCALE GENOMIC DNA]</scope>
    <source>
        <strain evidence="4">PLBJ-1</strain>
    </source>
</reference>
<sequence>MRFVLAALASASLASALCMPSLTCEELSPAADKACNGVCIRQGNPKGGRCLPKDGCPGANICACYPRKRSLDPVQRAEYEDGDAVLRRDLEATLDAGRELTDNVTLANRSICCINLPGYSGLCCEAHCRKIGKPGGSCTPQNICTCN</sequence>
<dbReference type="AlphaFoldDB" id="A0A179GCH3"/>
<proteinExistence type="predicted"/>
<dbReference type="EMBL" id="LSBH01000008">
    <property type="protein sequence ID" value="OAQ75123.1"/>
    <property type="molecule type" value="Genomic_DNA"/>
</dbReference>
<dbReference type="Proteomes" id="UP000078240">
    <property type="component" value="Unassembled WGS sequence"/>
</dbReference>
<dbReference type="GO" id="GO:0006952">
    <property type="term" value="P:defense response"/>
    <property type="evidence" value="ECO:0007669"/>
    <property type="project" value="InterPro"/>
</dbReference>
<dbReference type="InterPro" id="IPR001542">
    <property type="entry name" value="Defensin_invertebrate/fungal"/>
</dbReference>
<comment type="caution">
    <text evidence="4">The sequence shown here is derived from an EMBL/GenBank/DDBJ whole genome shotgun (WGS) entry which is preliminary data.</text>
</comment>
<dbReference type="Pfam" id="PF01097">
    <property type="entry name" value="Defensin_2"/>
    <property type="match status" value="1"/>
</dbReference>